<dbReference type="EMBL" id="JAPQKI010000005">
    <property type="protein sequence ID" value="KAJ5098529.1"/>
    <property type="molecule type" value="Genomic_DNA"/>
</dbReference>
<sequence length="93" mass="9832">MSLRFQATACGQSCLHSRDHVAREALSNLVFHVGRNTQDADVAIMGAVLAVAIGTVGDMAARFLMAGYLMAGSLVATDDGLSVAVPSLRRRRD</sequence>
<reference evidence="2" key="1">
    <citation type="submission" date="2022-11" db="EMBL/GenBank/DDBJ databases">
        <authorList>
            <person name="Petersen C."/>
        </authorList>
    </citation>
    <scope>NUCLEOTIDE SEQUENCE</scope>
    <source>
        <strain evidence="2">IBT 30761</strain>
    </source>
</reference>
<keyword evidence="1" id="KW-0472">Membrane</keyword>
<reference evidence="2" key="2">
    <citation type="journal article" date="2023" name="IMA Fungus">
        <title>Comparative genomic study of the Penicillium genus elucidates a diverse pangenome and 15 lateral gene transfer events.</title>
        <authorList>
            <person name="Petersen C."/>
            <person name="Sorensen T."/>
            <person name="Nielsen M.R."/>
            <person name="Sondergaard T.E."/>
            <person name="Sorensen J.L."/>
            <person name="Fitzpatrick D.A."/>
            <person name="Frisvad J.C."/>
            <person name="Nielsen K.L."/>
        </authorList>
    </citation>
    <scope>NUCLEOTIDE SEQUENCE</scope>
    <source>
        <strain evidence="2">IBT 30761</strain>
    </source>
</reference>
<name>A0A9W9FE85_9EURO</name>
<dbReference type="AlphaFoldDB" id="A0A9W9FE85"/>
<evidence type="ECO:0000256" key="1">
    <source>
        <dbReference type="SAM" id="Phobius"/>
    </source>
</evidence>
<proteinExistence type="predicted"/>
<feature type="transmembrane region" description="Helical" evidence="1">
    <location>
        <begin position="42"/>
        <end position="61"/>
    </location>
</feature>
<protein>
    <submittedName>
        <fullName evidence="2">Uncharacterized protein</fullName>
    </submittedName>
</protein>
<accession>A0A9W9FE85</accession>
<keyword evidence="1" id="KW-1133">Transmembrane helix</keyword>
<keyword evidence="1" id="KW-0812">Transmembrane</keyword>
<comment type="caution">
    <text evidence="2">The sequence shown here is derived from an EMBL/GenBank/DDBJ whole genome shotgun (WGS) entry which is preliminary data.</text>
</comment>
<gene>
    <name evidence="2" type="ORF">N7532_005530</name>
</gene>
<evidence type="ECO:0000313" key="2">
    <source>
        <dbReference type="EMBL" id="KAJ5098529.1"/>
    </source>
</evidence>
<evidence type="ECO:0000313" key="3">
    <source>
        <dbReference type="Proteomes" id="UP001149074"/>
    </source>
</evidence>
<keyword evidence="3" id="KW-1185">Reference proteome</keyword>
<dbReference type="GeneID" id="81357003"/>
<organism evidence="2 3">
    <name type="scientific">Penicillium argentinense</name>
    <dbReference type="NCBI Taxonomy" id="1131581"/>
    <lineage>
        <taxon>Eukaryota</taxon>
        <taxon>Fungi</taxon>
        <taxon>Dikarya</taxon>
        <taxon>Ascomycota</taxon>
        <taxon>Pezizomycotina</taxon>
        <taxon>Eurotiomycetes</taxon>
        <taxon>Eurotiomycetidae</taxon>
        <taxon>Eurotiales</taxon>
        <taxon>Aspergillaceae</taxon>
        <taxon>Penicillium</taxon>
    </lineage>
</organism>
<dbReference type="Proteomes" id="UP001149074">
    <property type="component" value="Unassembled WGS sequence"/>
</dbReference>
<dbReference type="RefSeq" id="XP_056474183.1">
    <property type="nucleotide sequence ID" value="XM_056618024.1"/>
</dbReference>